<proteinExistence type="predicted"/>
<name>A0AA40E492_9PEZI</name>
<organism evidence="1 2">
    <name type="scientific">Lasiosphaeria miniovina</name>
    <dbReference type="NCBI Taxonomy" id="1954250"/>
    <lineage>
        <taxon>Eukaryota</taxon>
        <taxon>Fungi</taxon>
        <taxon>Dikarya</taxon>
        <taxon>Ascomycota</taxon>
        <taxon>Pezizomycotina</taxon>
        <taxon>Sordariomycetes</taxon>
        <taxon>Sordariomycetidae</taxon>
        <taxon>Sordariales</taxon>
        <taxon>Lasiosphaeriaceae</taxon>
        <taxon>Lasiosphaeria</taxon>
    </lineage>
</organism>
<comment type="caution">
    <text evidence="1">The sequence shown here is derived from an EMBL/GenBank/DDBJ whole genome shotgun (WGS) entry which is preliminary data.</text>
</comment>
<dbReference type="AlphaFoldDB" id="A0AA40E492"/>
<protein>
    <submittedName>
        <fullName evidence="1">Uncharacterized protein</fullName>
    </submittedName>
</protein>
<evidence type="ECO:0000313" key="2">
    <source>
        <dbReference type="Proteomes" id="UP001172101"/>
    </source>
</evidence>
<accession>A0AA40E492</accession>
<keyword evidence="2" id="KW-1185">Reference proteome</keyword>
<dbReference type="GeneID" id="85316661"/>
<gene>
    <name evidence="1" type="ORF">B0T26DRAFT_138784</name>
</gene>
<evidence type="ECO:0000313" key="1">
    <source>
        <dbReference type="EMBL" id="KAK0727519.1"/>
    </source>
</evidence>
<dbReference type="RefSeq" id="XP_060300374.1">
    <property type="nucleotide sequence ID" value="XM_060433390.1"/>
</dbReference>
<sequence length="110" mass="12180">MTGNICLLFVSAKNGDLASSCCYSTYPKRTRQNGRDAAVVGLWGKQTASFPVHCYRRWLAPTVEELCPALYDLGRHTQHSQYDIPNRSLAHPCEVKTGHPSLAGAESDWV</sequence>
<dbReference type="EMBL" id="JAUIRO010000002">
    <property type="protein sequence ID" value="KAK0727519.1"/>
    <property type="molecule type" value="Genomic_DNA"/>
</dbReference>
<reference evidence="1" key="1">
    <citation type="submission" date="2023-06" db="EMBL/GenBank/DDBJ databases">
        <title>Genome-scale phylogeny and comparative genomics of the fungal order Sordariales.</title>
        <authorList>
            <consortium name="Lawrence Berkeley National Laboratory"/>
            <person name="Hensen N."/>
            <person name="Bonometti L."/>
            <person name="Westerberg I."/>
            <person name="Brannstrom I.O."/>
            <person name="Guillou S."/>
            <person name="Cros-Aarteil S."/>
            <person name="Calhoun S."/>
            <person name="Haridas S."/>
            <person name="Kuo A."/>
            <person name="Mondo S."/>
            <person name="Pangilinan J."/>
            <person name="Riley R."/>
            <person name="LaButti K."/>
            <person name="Andreopoulos B."/>
            <person name="Lipzen A."/>
            <person name="Chen C."/>
            <person name="Yanf M."/>
            <person name="Daum C."/>
            <person name="Ng V."/>
            <person name="Clum A."/>
            <person name="Steindorff A."/>
            <person name="Ohm R."/>
            <person name="Martin F."/>
            <person name="Silar P."/>
            <person name="Natvig D."/>
            <person name="Lalanne C."/>
            <person name="Gautier V."/>
            <person name="Ament-velasquez S.L."/>
            <person name="Kruys A."/>
            <person name="Hutchinson M.I."/>
            <person name="Powell A.J."/>
            <person name="Barry K."/>
            <person name="Miller A.N."/>
            <person name="Grigoriev I.V."/>
            <person name="Debuchy R."/>
            <person name="Gladieux P."/>
            <person name="Thoren M.H."/>
            <person name="Johannesson H."/>
        </authorList>
    </citation>
    <scope>NUCLEOTIDE SEQUENCE</scope>
    <source>
        <strain evidence="1">SMH2392-1A</strain>
    </source>
</reference>
<dbReference type="Proteomes" id="UP001172101">
    <property type="component" value="Unassembled WGS sequence"/>
</dbReference>